<evidence type="ECO:0000313" key="3">
    <source>
        <dbReference type="EMBL" id="SDD35771.1"/>
    </source>
</evidence>
<protein>
    <submittedName>
        <fullName evidence="3">NACHT domain-containing protein</fullName>
    </submittedName>
</protein>
<feature type="transmembrane region" description="Helical" evidence="1">
    <location>
        <begin position="522"/>
        <end position="554"/>
    </location>
</feature>
<feature type="transmembrane region" description="Helical" evidence="1">
    <location>
        <begin position="560"/>
        <end position="585"/>
    </location>
</feature>
<dbReference type="SUPFAM" id="SSF52540">
    <property type="entry name" value="P-loop containing nucleoside triphosphate hydrolases"/>
    <property type="match status" value="1"/>
</dbReference>
<dbReference type="EMBL" id="FMZZ01000010">
    <property type="protein sequence ID" value="SDD35771.1"/>
    <property type="molecule type" value="Genomic_DNA"/>
</dbReference>
<dbReference type="Pfam" id="PF05729">
    <property type="entry name" value="NACHT"/>
    <property type="match status" value="1"/>
</dbReference>
<keyword evidence="4" id="KW-1185">Reference proteome</keyword>
<dbReference type="InterPro" id="IPR007111">
    <property type="entry name" value="NACHT_NTPase"/>
</dbReference>
<keyword evidence="1" id="KW-0472">Membrane</keyword>
<dbReference type="Gene3D" id="3.40.50.300">
    <property type="entry name" value="P-loop containing nucleotide triphosphate hydrolases"/>
    <property type="match status" value="1"/>
</dbReference>
<evidence type="ECO:0000256" key="1">
    <source>
        <dbReference type="SAM" id="Phobius"/>
    </source>
</evidence>
<proteinExistence type="predicted"/>
<evidence type="ECO:0000259" key="2">
    <source>
        <dbReference type="PROSITE" id="PS50837"/>
    </source>
</evidence>
<feature type="transmembrane region" description="Helical" evidence="1">
    <location>
        <begin position="420"/>
        <end position="440"/>
    </location>
</feature>
<keyword evidence="1" id="KW-1133">Transmembrane helix</keyword>
<sequence length="643" mass="68951">MWGLLVLGLTLMWARKDAGAAATLLTILSGAAAVTQFLSATKWKPAARASSAEQVDAAADALAAEVRKQWEAEARRRSLDRSRRLPVRCRIPRGSHEIDLDQFVADFADDPRRTVVVGEPGSGKTGLCLLLTLELLRRPEARRVPVLLQISAWNPAENLDSWLLSSLLDIYPFLANESRYGPTAARELLNQDRILLVLDGLDELAEDQRPAALRALDADLGSARPSVLTCRAAEFAAANAGGVISDSHVVELLPLPDEAIAGYLRESTPQASVERWAPVLADLTERTGTPLGHALRTPLMLSLARAVYADPRKDPAALLRVPDAEQVEATLLDEFTRQAFTTRPPSPLQNPAHEPPRWNPEQAERWLSYLAREFRDLSWWRLWRAVPTTVFVMRGVLVGGPLAALLGWLLLGLFGQPGLGLLLGAAIGVSGGTGLGLLPAEAPRRFVPRVLRRGELGRDLLFGAVGAVAGGVAVGVLWGGLYGVAIGLVFGVAYGMVRRFTEPTEPTEAVTPESLHRDDKRAVLFAAGLGAVLGGLAGGFLGGVVGVSGLGLVVPVAHPVLVGLLGAAVGVLLGAGGLGLAIYATSASSRFNTARLWLALRGRTPVRLMAFLRDAHRLGVLRLVGPTYQFRHELLRDRLARRS</sequence>
<feature type="domain" description="NACHT" evidence="2">
    <location>
        <begin position="112"/>
        <end position="209"/>
    </location>
</feature>
<evidence type="ECO:0000313" key="4">
    <source>
        <dbReference type="Proteomes" id="UP000199501"/>
    </source>
</evidence>
<keyword evidence="1" id="KW-0812">Transmembrane</keyword>
<reference evidence="4" key="1">
    <citation type="submission" date="2016-10" db="EMBL/GenBank/DDBJ databases">
        <authorList>
            <person name="Varghese N."/>
            <person name="Submissions S."/>
        </authorList>
    </citation>
    <scope>NUCLEOTIDE SEQUENCE [LARGE SCALE GENOMIC DNA]</scope>
    <source>
        <strain evidence="4">IBRC-M 10403</strain>
    </source>
</reference>
<dbReference type="PROSITE" id="PS50837">
    <property type="entry name" value="NACHT"/>
    <property type="match status" value="1"/>
</dbReference>
<name>A0A1G6U3B4_9PSEU</name>
<gene>
    <name evidence="3" type="ORF">SAMN05216174_11083</name>
</gene>
<dbReference type="InterPro" id="IPR027417">
    <property type="entry name" value="P-loop_NTPase"/>
</dbReference>
<feature type="transmembrane region" description="Helical" evidence="1">
    <location>
        <begin position="460"/>
        <end position="478"/>
    </location>
</feature>
<dbReference type="Proteomes" id="UP000199501">
    <property type="component" value="Unassembled WGS sequence"/>
</dbReference>
<organism evidence="3 4">
    <name type="scientific">Actinokineospora iranica</name>
    <dbReference type="NCBI Taxonomy" id="1271860"/>
    <lineage>
        <taxon>Bacteria</taxon>
        <taxon>Bacillati</taxon>
        <taxon>Actinomycetota</taxon>
        <taxon>Actinomycetes</taxon>
        <taxon>Pseudonocardiales</taxon>
        <taxon>Pseudonocardiaceae</taxon>
        <taxon>Actinokineospora</taxon>
    </lineage>
</organism>
<dbReference type="STRING" id="1271860.SAMN05216174_11083"/>
<dbReference type="AlphaFoldDB" id="A0A1G6U3B4"/>
<feature type="transmembrane region" description="Helical" evidence="1">
    <location>
        <begin position="391"/>
        <end position="414"/>
    </location>
</feature>
<accession>A0A1G6U3B4</accession>